<protein>
    <recommendedName>
        <fullName evidence="8">PpiC domain-containing protein</fullName>
    </recommendedName>
</protein>
<dbReference type="AlphaFoldDB" id="A0A5Q4VH59"/>
<evidence type="ECO:0000259" key="8">
    <source>
        <dbReference type="PROSITE" id="PS50198"/>
    </source>
</evidence>
<feature type="signal peptide" evidence="7">
    <location>
        <begin position="1"/>
        <end position="23"/>
    </location>
</feature>
<keyword evidence="2" id="KW-0574">Periplasm</keyword>
<dbReference type="InterPro" id="IPR000297">
    <property type="entry name" value="PPIase_PpiC"/>
</dbReference>
<dbReference type="InterPro" id="IPR027304">
    <property type="entry name" value="Trigger_fact/SurA_dom_sf"/>
</dbReference>
<dbReference type="Gene3D" id="3.10.50.40">
    <property type="match status" value="1"/>
</dbReference>
<dbReference type="PROSITE" id="PS50198">
    <property type="entry name" value="PPIC_PPIASE_2"/>
    <property type="match status" value="1"/>
</dbReference>
<dbReference type="Gene3D" id="1.10.4030.10">
    <property type="entry name" value="Porin chaperone SurA, peptide-binding domain"/>
    <property type="match status" value="1"/>
</dbReference>
<evidence type="ECO:0000256" key="1">
    <source>
        <dbReference type="ARBA" id="ARBA00022729"/>
    </source>
</evidence>
<evidence type="ECO:0000313" key="10">
    <source>
        <dbReference type="Proteomes" id="UP000321899"/>
    </source>
</evidence>
<dbReference type="InterPro" id="IPR046357">
    <property type="entry name" value="PPIase_dom_sf"/>
</dbReference>
<evidence type="ECO:0000256" key="3">
    <source>
        <dbReference type="ARBA" id="ARBA00023110"/>
    </source>
</evidence>
<dbReference type="PANTHER" id="PTHR47637">
    <property type="entry name" value="CHAPERONE SURA"/>
    <property type="match status" value="1"/>
</dbReference>
<dbReference type="SUPFAM" id="SSF54534">
    <property type="entry name" value="FKBP-like"/>
    <property type="match status" value="1"/>
</dbReference>
<keyword evidence="3 6" id="KW-0697">Rotamase</keyword>
<reference evidence="9 10" key="1">
    <citation type="submission" date="2019-06" db="EMBL/GenBank/DDBJ databases">
        <title>Desulfobotulus mexicanus sp. nov., a novel sulfate-reducing bacterium isolated from the sediment of an alkaline crater lake in Mexico.</title>
        <authorList>
            <person name="Hirschler-Rea A."/>
        </authorList>
    </citation>
    <scope>NUCLEOTIDE SEQUENCE [LARGE SCALE GENOMIC DNA]</scope>
    <source>
        <strain evidence="9 10">PAR22N</strain>
    </source>
</reference>
<evidence type="ECO:0000256" key="7">
    <source>
        <dbReference type="SAM" id="SignalP"/>
    </source>
</evidence>
<dbReference type="EMBL" id="VDMB01000003">
    <property type="protein sequence ID" value="TYT75612.1"/>
    <property type="molecule type" value="Genomic_DNA"/>
</dbReference>
<dbReference type="OrthoDB" id="14196at2"/>
<dbReference type="GO" id="GO:0003755">
    <property type="term" value="F:peptidyl-prolyl cis-trans isomerase activity"/>
    <property type="evidence" value="ECO:0007669"/>
    <property type="project" value="UniProtKB-KW"/>
</dbReference>
<dbReference type="Pfam" id="PF00639">
    <property type="entry name" value="Rotamase"/>
    <property type="match status" value="1"/>
</dbReference>
<evidence type="ECO:0000256" key="6">
    <source>
        <dbReference type="PROSITE-ProRule" id="PRU00278"/>
    </source>
</evidence>
<organism evidence="9 10">
    <name type="scientific">Desulfobotulus mexicanus</name>
    <dbReference type="NCBI Taxonomy" id="2586642"/>
    <lineage>
        <taxon>Bacteria</taxon>
        <taxon>Pseudomonadati</taxon>
        <taxon>Thermodesulfobacteriota</taxon>
        <taxon>Desulfobacteria</taxon>
        <taxon>Desulfobacterales</taxon>
        <taxon>Desulfobacteraceae</taxon>
        <taxon>Desulfobotulus</taxon>
    </lineage>
</organism>
<evidence type="ECO:0000256" key="2">
    <source>
        <dbReference type="ARBA" id="ARBA00022764"/>
    </source>
</evidence>
<dbReference type="PANTHER" id="PTHR47637:SF1">
    <property type="entry name" value="CHAPERONE SURA"/>
    <property type="match status" value="1"/>
</dbReference>
<evidence type="ECO:0000256" key="5">
    <source>
        <dbReference type="ARBA" id="ARBA00023235"/>
    </source>
</evidence>
<keyword evidence="10" id="KW-1185">Reference proteome</keyword>
<dbReference type="InterPro" id="IPR015391">
    <property type="entry name" value="SurA_N"/>
</dbReference>
<feature type="chain" id="PRO_5024361592" description="PpiC domain-containing protein" evidence="7">
    <location>
        <begin position="24"/>
        <end position="324"/>
    </location>
</feature>
<dbReference type="InterPro" id="IPR050280">
    <property type="entry name" value="OMP_Chaperone_SurA"/>
</dbReference>
<feature type="domain" description="PpiC" evidence="8">
    <location>
        <begin position="177"/>
        <end position="278"/>
    </location>
</feature>
<dbReference type="Proteomes" id="UP000321899">
    <property type="component" value="Unassembled WGS sequence"/>
</dbReference>
<keyword evidence="1 7" id="KW-0732">Signal</keyword>
<keyword evidence="5 6" id="KW-0413">Isomerase</keyword>
<accession>A0A5Q4VH59</accession>
<gene>
    <name evidence="9" type="ORF">FIM25_04015</name>
</gene>
<dbReference type="Pfam" id="PF09312">
    <property type="entry name" value="SurA_N"/>
    <property type="match status" value="1"/>
</dbReference>
<evidence type="ECO:0000256" key="4">
    <source>
        <dbReference type="ARBA" id="ARBA00023186"/>
    </source>
</evidence>
<dbReference type="RefSeq" id="WP_139446556.1">
    <property type="nucleotide sequence ID" value="NZ_VDMB01000003.1"/>
</dbReference>
<name>A0A5Q4VH59_9BACT</name>
<comment type="caution">
    <text evidence="9">The sequence shown here is derived from an EMBL/GenBank/DDBJ whole genome shotgun (WGS) entry which is preliminary data.</text>
</comment>
<dbReference type="SUPFAM" id="SSF109998">
    <property type="entry name" value="Triger factor/SurA peptide-binding domain-like"/>
    <property type="match status" value="1"/>
</dbReference>
<sequence length="324" mass="37318">MIKRSAKTVIFLFLCCFTTSVFAQKIVDRILVLVDDRIITQVAFEEAFFPVRERIESAGYGPEETRALIERYRSEMLNQMIDQTITDIAVEEAGIQISEQEVDQAVEQFRLSNDLSVEAFEKALAAEGMTLDQYRTQVRDQMLRSRLVNYQVRSRIVITREQIEAYYKKNARDFGAVKRYRLAHILLPFPSSMTIDQEKELQTRAEAMVQRLLSGKNFAELAAEESSSRIAGSDGELGWFDAESLSPVIREAIVVLEENEISRPVRTPQGIQIFRLLEKGMQNPRPLDEVADGIADKLYDEEVNKRFQTWVTELREKVHVRILD</sequence>
<keyword evidence="4" id="KW-0143">Chaperone</keyword>
<evidence type="ECO:0000313" key="9">
    <source>
        <dbReference type="EMBL" id="TYT75612.1"/>
    </source>
</evidence>
<proteinExistence type="predicted"/>